<evidence type="ECO:0008006" key="3">
    <source>
        <dbReference type="Google" id="ProtNLM"/>
    </source>
</evidence>
<comment type="caution">
    <text evidence="1">The sequence shown here is derived from an EMBL/GenBank/DDBJ whole genome shotgun (WGS) entry which is preliminary data.</text>
</comment>
<dbReference type="Proteomes" id="UP001226762">
    <property type="component" value="Unassembled WGS sequence"/>
</dbReference>
<evidence type="ECO:0000313" key="1">
    <source>
        <dbReference type="EMBL" id="MDQ2091508.1"/>
    </source>
</evidence>
<evidence type="ECO:0000313" key="2">
    <source>
        <dbReference type="Proteomes" id="UP001226762"/>
    </source>
</evidence>
<organism evidence="1 2">
    <name type="scientific">Marimonas arenosa</name>
    <dbReference type="NCBI Taxonomy" id="1795305"/>
    <lineage>
        <taxon>Bacteria</taxon>
        <taxon>Pseudomonadati</taxon>
        <taxon>Pseudomonadota</taxon>
        <taxon>Alphaproteobacteria</taxon>
        <taxon>Rhodobacterales</taxon>
        <taxon>Paracoccaceae</taxon>
        <taxon>Marimonas</taxon>
    </lineage>
</organism>
<protein>
    <recommendedName>
        <fullName evidence="3">Tellurite resistance protein TerB</fullName>
    </recommendedName>
</protein>
<sequence length="176" mass="19140">MPVLLAVVGLCVAVLFFVVRARNAAGVASDLLDMAKDVRLAARRFGFRRRTDIHPAESIEDPSIAIAGIANAFLELDDLPTSTQRSALTRAMAETLNLARQDADELTILGRWMANECGTSQAAVSRLSRKLVRLAGRESFTPLLTILNATLTASSTSINTRQKEALDDVKRAFRIS</sequence>
<accession>A0AAE3WFD1</accession>
<name>A0AAE3WFD1_9RHOB</name>
<dbReference type="RefSeq" id="WP_306736796.1">
    <property type="nucleotide sequence ID" value="NZ_JANHAX010000005.1"/>
</dbReference>
<keyword evidence="2" id="KW-1185">Reference proteome</keyword>
<reference evidence="1" key="2">
    <citation type="submission" date="2023-02" db="EMBL/GenBank/DDBJ databases">
        <title>'Rhodoalgimonas zhirmunskyi' gen. nov., isolated from a red alga.</title>
        <authorList>
            <person name="Nedashkovskaya O.I."/>
            <person name="Otstavnykh N.Y."/>
            <person name="Bystritskaya E.P."/>
            <person name="Balabanova L.A."/>
            <person name="Isaeva M.P."/>
        </authorList>
    </citation>
    <scope>NUCLEOTIDE SEQUENCE</scope>
    <source>
        <strain evidence="1">KCTC 52189</strain>
    </source>
</reference>
<proteinExistence type="predicted"/>
<dbReference type="EMBL" id="JANHAX010000005">
    <property type="protein sequence ID" value="MDQ2091508.1"/>
    <property type="molecule type" value="Genomic_DNA"/>
</dbReference>
<reference evidence="1" key="1">
    <citation type="submission" date="2022-07" db="EMBL/GenBank/DDBJ databases">
        <authorList>
            <person name="Otstavnykh N."/>
            <person name="Isaeva M."/>
            <person name="Bystritskaya E."/>
        </authorList>
    </citation>
    <scope>NUCLEOTIDE SEQUENCE</scope>
    <source>
        <strain evidence="1">KCTC 52189</strain>
    </source>
</reference>
<gene>
    <name evidence="1" type="ORF">NO357_16525</name>
</gene>
<dbReference type="AlphaFoldDB" id="A0AAE3WFD1"/>